<reference evidence="3 4" key="1">
    <citation type="submission" date="2020-07" db="EMBL/GenBank/DDBJ databases">
        <title>Thermogemmata thermophila gen. nov., sp. nov., a novel moderate thermophilic planctomycete from a Kamchatka hot spring.</title>
        <authorList>
            <person name="Elcheninov A.G."/>
            <person name="Podosokorskaya O.A."/>
            <person name="Kovaleva O.L."/>
            <person name="Novikov A."/>
            <person name="Bonch-Osmolovskaya E.A."/>
            <person name="Toshchakov S.V."/>
            <person name="Kublanov I.V."/>
        </authorList>
    </citation>
    <scope>NUCLEOTIDE SEQUENCE [LARGE SCALE GENOMIC DNA]</scope>
    <source>
        <strain evidence="3 4">2918</strain>
    </source>
</reference>
<evidence type="ECO:0000313" key="4">
    <source>
        <dbReference type="Proteomes" id="UP000542342"/>
    </source>
</evidence>
<dbReference type="InterPro" id="IPR025669">
    <property type="entry name" value="AAA_dom"/>
</dbReference>
<evidence type="ECO:0000259" key="2">
    <source>
        <dbReference type="Pfam" id="PF13614"/>
    </source>
</evidence>
<feature type="domain" description="AAA" evidence="2">
    <location>
        <begin position="1"/>
        <end position="175"/>
    </location>
</feature>
<evidence type="ECO:0000256" key="1">
    <source>
        <dbReference type="SAM" id="MobiDB-lite"/>
    </source>
</evidence>
<keyword evidence="4" id="KW-1185">Reference proteome</keyword>
<feature type="compositionally biased region" description="Polar residues" evidence="1">
    <location>
        <begin position="326"/>
        <end position="342"/>
    </location>
</feature>
<dbReference type="InterPro" id="IPR050678">
    <property type="entry name" value="DNA_Partitioning_ATPase"/>
</dbReference>
<protein>
    <submittedName>
        <fullName evidence="3">ParA family protein</fullName>
    </submittedName>
</protein>
<evidence type="ECO:0000313" key="3">
    <source>
        <dbReference type="EMBL" id="MBA2226547.1"/>
    </source>
</evidence>
<dbReference type="Gene3D" id="3.40.50.300">
    <property type="entry name" value="P-loop containing nucleotide triphosphate hydrolases"/>
    <property type="match status" value="1"/>
</dbReference>
<dbReference type="Proteomes" id="UP000542342">
    <property type="component" value="Unassembled WGS sequence"/>
</dbReference>
<dbReference type="SUPFAM" id="SSF52540">
    <property type="entry name" value="P-loop containing nucleoside triphosphate hydrolases"/>
    <property type="match status" value="1"/>
</dbReference>
<dbReference type="PANTHER" id="PTHR13696:SF52">
    <property type="entry name" value="PARA FAMILY PROTEIN CT_582"/>
    <property type="match status" value="1"/>
</dbReference>
<proteinExistence type="predicted"/>
<dbReference type="Pfam" id="PF13614">
    <property type="entry name" value="AAA_31"/>
    <property type="match status" value="1"/>
</dbReference>
<feature type="region of interest" description="Disordered" evidence="1">
    <location>
        <begin position="314"/>
        <end position="353"/>
    </location>
</feature>
<dbReference type="FunFam" id="3.40.50.300:FF:000285">
    <property type="entry name" value="Sporulation initiation inhibitor Soj"/>
    <property type="match status" value="1"/>
</dbReference>
<dbReference type="AlphaFoldDB" id="A0A7V8VEK1"/>
<sequence>MRRIAVINQKGGVGKTTTTVNLGAALARRGRRVCLVDLDPQAHATTHLGVEPDGQKPSIYHVLLGQCYIQQVRRQVAEGLWLVPADLDLAAAEVELAGVVGREVILREALQKDEETFDYLLMDCGPSLGVLTLNALAAADEVLIPLQPHFLALHGLSKLLETTALVARRIHPGLRVSGIVICLFDSSTRLAQEVVADLHTFLERSRGQGLPWSCARIFASKIRRNIKLAECPSHGQTIFSYAPKSPGAADYAALAEEIDGAGATSFPVGMSATEVEKYSAQDAPLGGSTEDGTGIVLGPVQLSATLERTTLETIAEKPFPPGPENNHFNPETTEQLLPSATPQGALPSLSIPG</sequence>
<dbReference type="PANTHER" id="PTHR13696">
    <property type="entry name" value="P-LOOP CONTAINING NUCLEOSIDE TRIPHOSPHATE HYDROLASE"/>
    <property type="match status" value="1"/>
</dbReference>
<gene>
    <name evidence="3" type="ORF">H0921_10285</name>
</gene>
<dbReference type="EMBL" id="JACEFB010000006">
    <property type="protein sequence ID" value="MBA2226547.1"/>
    <property type="molecule type" value="Genomic_DNA"/>
</dbReference>
<dbReference type="InterPro" id="IPR027417">
    <property type="entry name" value="P-loop_NTPase"/>
</dbReference>
<dbReference type="RefSeq" id="WP_194537979.1">
    <property type="nucleotide sequence ID" value="NZ_JACEFB010000006.1"/>
</dbReference>
<dbReference type="CDD" id="cd02042">
    <property type="entry name" value="ParAB_family"/>
    <property type="match status" value="1"/>
</dbReference>
<comment type="caution">
    <text evidence="3">The sequence shown here is derived from an EMBL/GenBank/DDBJ whole genome shotgun (WGS) entry which is preliminary data.</text>
</comment>
<accession>A0A7V8VEK1</accession>
<organism evidence="3 4">
    <name type="scientific">Thermogemmata fonticola</name>
    <dbReference type="NCBI Taxonomy" id="2755323"/>
    <lineage>
        <taxon>Bacteria</taxon>
        <taxon>Pseudomonadati</taxon>
        <taxon>Planctomycetota</taxon>
        <taxon>Planctomycetia</taxon>
        <taxon>Gemmatales</taxon>
        <taxon>Gemmataceae</taxon>
        <taxon>Thermogemmata</taxon>
    </lineage>
</organism>
<name>A0A7V8VEK1_9BACT</name>